<evidence type="ECO:0008006" key="4">
    <source>
        <dbReference type="Google" id="ProtNLM"/>
    </source>
</evidence>
<gene>
    <name evidence="2" type="ORF">TELCIR_04242</name>
</gene>
<dbReference type="OrthoDB" id="43458at2759"/>
<sequence length="93" mass="10029">MSGSSGCSLECCLSMLAVGFLWGATNPLLRLGSKSSTQSISRTGKGQHHGLDKRLHGVVSKFLPLLLDTLHYARLPFSRLGSCAMRERLAVNV</sequence>
<dbReference type="AlphaFoldDB" id="A0A2G9UU56"/>
<organism evidence="2 3">
    <name type="scientific">Teladorsagia circumcincta</name>
    <name type="common">Brown stomach worm</name>
    <name type="synonym">Ostertagia circumcincta</name>
    <dbReference type="NCBI Taxonomy" id="45464"/>
    <lineage>
        <taxon>Eukaryota</taxon>
        <taxon>Metazoa</taxon>
        <taxon>Ecdysozoa</taxon>
        <taxon>Nematoda</taxon>
        <taxon>Chromadorea</taxon>
        <taxon>Rhabditida</taxon>
        <taxon>Rhabditina</taxon>
        <taxon>Rhabditomorpha</taxon>
        <taxon>Strongyloidea</taxon>
        <taxon>Trichostrongylidae</taxon>
        <taxon>Teladorsagia</taxon>
    </lineage>
</organism>
<evidence type="ECO:0000313" key="2">
    <source>
        <dbReference type="EMBL" id="PIO73771.1"/>
    </source>
</evidence>
<proteinExistence type="predicted"/>
<accession>A0A2G9UU56</accession>
<keyword evidence="3" id="KW-1185">Reference proteome</keyword>
<dbReference type="EMBL" id="KZ345389">
    <property type="protein sequence ID" value="PIO73771.1"/>
    <property type="molecule type" value="Genomic_DNA"/>
</dbReference>
<dbReference type="Proteomes" id="UP000230423">
    <property type="component" value="Unassembled WGS sequence"/>
</dbReference>
<reference evidence="2 3" key="1">
    <citation type="submission" date="2015-09" db="EMBL/GenBank/DDBJ databases">
        <title>Draft genome of the parasitic nematode Teladorsagia circumcincta isolate WARC Sus (inbred).</title>
        <authorList>
            <person name="Mitreva M."/>
        </authorList>
    </citation>
    <scope>NUCLEOTIDE SEQUENCE [LARGE SCALE GENOMIC DNA]</scope>
    <source>
        <strain evidence="2 3">S</strain>
    </source>
</reference>
<feature type="signal peptide" evidence="1">
    <location>
        <begin position="1"/>
        <end position="23"/>
    </location>
</feature>
<evidence type="ECO:0000256" key="1">
    <source>
        <dbReference type="SAM" id="SignalP"/>
    </source>
</evidence>
<protein>
    <recommendedName>
        <fullName evidence="4">Transmembrane protein 234</fullName>
    </recommendedName>
</protein>
<keyword evidence="1" id="KW-0732">Signal</keyword>
<evidence type="ECO:0000313" key="3">
    <source>
        <dbReference type="Proteomes" id="UP000230423"/>
    </source>
</evidence>
<feature type="chain" id="PRO_5013614396" description="Transmembrane protein 234" evidence="1">
    <location>
        <begin position="24"/>
        <end position="93"/>
    </location>
</feature>
<name>A0A2G9UU56_TELCI</name>